<dbReference type="Pfam" id="PF02536">
    <property type="entry name" value="mTERF"/>
    <property type="match status" value="1"/>
</dbReference>
<proteinExistence type="inferred from homology"/>
<dbReference type="GO" id="GO:0006390">
    <property type="term" value="P:mitochondrial transcription"/>
    <property type="evidence" value="ECO:0007669"/>
    <property type="project" value="TreeGrafter"/>
</dbReference>
<dbReference type="GO" id="GO:0061668">
    <property type="term" value="P:mitochondrial ribosome assembly"/>
    <property type="evidence" value="ECO:0007669"/>
    <property type="project" value="TreeGrafter"/>
</dbReference>
<evidence type="ECO:0000313" key="3">
    <source>
        <dbReference type="Proteomes" id="UP000887566"/>
    </source>
</evidence>
<protein>
    <submittedName>
        <fullName evidence="4">Uncharacterized protein</fullName>
    </submittedName>
</protein>
<name>A0A914WUD6_9BILA</name>
<evidence type="ECO:0000256" key="1">
    <source>
        <dbReference type="ARBA" id="ARBA00007692"/>
    </source>
</evidence>
<dbReference type="InterPro" id="IPR038538">
    <property type="entry name" value="MTERF_sf"/>
</dbReference>
<dbReference type="Gene3D" id="1.25.70.10">
    <property type="entry name" value="Transcription termination factor 3, mitochondrial"/>
    <property type="match status" value="1"/>
</dbReference>
<dbReference type="AlphaFoldDB" id="A0A914WUD6"/>
<evidence type="ECO:0000313" key="4">
    <source>
        <dbReference type="WBParaSite" id="PSAMB.scaffold4890size13233.g25466.t1"/>
    </source>
</evidence>
<evidence type="ECO:0000256" key="2">
    <source>
        <dbReference type="ARBA" id="ARBA00022946"/>
    </source>
</evidence>
<dbReference type="PANTHER" id="PTHR13068">
    <property type="entry name" value="CGI-12 PROTEIN-RELATED"/>
    <property type="match status" value="1"/>
</dbReference>
<organism evidence="3 4">
    <name type="scientific">Plectus sambesii</name>
    <dbReference type="NCBI Taxonomy" id="2011161"/>
    <lineage>
        <taxon>Eukaryota</taxon>
        <taxon>Metazoa</taxon>
        <taxon>Ecdysozoa</taxon>
        <taxon>Nematoda</taxon>
        <taxon>Chromadorea</taxon>
        <taxon>Plectida</taxon>
        <taxon>Plectina</taxon>
        <taxon>Plectoidea</taxon>
        <taxon>Plectidae</taxon>
        <taxon>Plectus</taxon>
    </lineage>
</organism>
<keyword evidence="2" id="KW-0809">Transit peptide</keyword>
<dbReference type="SMART" id="SM00733">
    <property type="entry name" value="Mterf"/>
    <property type="match status" value="4"/>
</dbReference>
<dbReference type="GO" id="GO:0005739">
    <property type="term" value="C:mitochondrion"/>
    <property type="evidence" value="ECO:0007669"/>
    <property type="project" value="TreeGrafter"/>
</dbReference>
<sequence>MNRALRLVQVCSRRGVRSIARSGFPRTSNDWSDDAKEVAEHDFASTALSESRQERQLFGMDLDESKRLKIHEHSETDVIGDEPRKFPRPVNTFRQVTYDEGELANSDLNMPPSPSNPHPFDPESLPPTHTRTLANLVNHYEMLQNLVELGMDLFSVELRTKMAPTLAKLNWERDVAPRLRLLLKIGMDMTELGDYLTRNPFILIQEMQDLVARINYLESKRFTKSEVLRIATKSRYWLNNDVKIIDGRLGWLQQQFELSGSQLRQLIVMEPRLIAFGTGPLQRLCQTFHDELGFSGQEMKQMLMKDPRLWMTNREEILKSHAYLMFQMGFSNRRIAMSPLALRTPKWALKRRHEFLKKLKRDQYDPEKAHYVSLDLLLHPSDSEFSTRAAGSSIAVYNHYLKTC</sequence>
<dbReference type="WBParaSite" id="PSAMB.scaffold4890size13233.g25466.t1">
    <property type="protein sequence ID" value="PSAMB.scaffold4890size13233.g25466.t1"/>
    <property type="gene ID" value="PSAMB.scaffold4890size13233.g25466"/>
</dbReference>
<comment type="similarity">
    <text evidence="1">Belongs to the mTERF family.</text>
</comment>
<dbReference type="GO" id="GO:0003676">
    <property type="term" value="F:nucleic acid binding"/>
    <property type="evidence" value="ECO:0007669"/>
    <property type="project" value="InterPro"/>
</dbReference>
<accession>A0A914WUD6</accession>
<dbReference type="PANTHER" id="PTHR13068:SF112">
    <property type="entry name" value="TRANSCRIPTION TERMINATION FACTOR 3, MITOCHONDRIAL"/>
    <property type="match status" value="1"/>
</dbReference>
<keyword evidence="3" id="KW-1185">Reference proteome</keyword>
<dbReference type="Proteomes" id="UP000887566">
    <property type="component" value="Unplaced"/>
</dbReference>
<dbReference type="InterPro" id="IPR003690">
    <property type="entry name" value="MTERF"/>
</dbReference>
<reference evidence="4" key="1">
    <citation type="submission" date="2022-11" db="UniProtKB">
        <authorList>
            <consortium name="WormBaseParasite"/>
        </authorList>
    </citation>
    <scope>IDENTIFICATION</scope>
</reference>